<dbReference type="InterPro" id="IPR036388">
    <property type="entry name" value="WH-like_DNA-bd_sf"/>
</dbReference>
<evidence type="ECO:0000256" key="4">
    <source>
        <dbReference type="PROSITE-ProRule" id="PRU00169"/>
    </source>
</evidence>
<evidence type="ECO:0000256" key="1">
    <source>
        <dbReference type="ARBA" id="ARBA00022553"/>
    </source>
</evidence>
<dbReference type="SUPFAM" id="SSF46894">
    <property type="entry name" value="C-terminal effector domain of the bipartite response regulators"/>
    <property type="match status" value="1"/>
</dbReference>
<dbReference type="PROSITE" id="PS50110">
    <property type="entry name" value="RESPONSE_REGULATORY"/>
    <property type="match status" value="1"/>
</dbReference>
<evidence type="ECO:0000259" key="6">
    <source>
        <dbReference type="PROSITE" id="PS50110"/>
    </source>
</evidence>
<keyword evidence="3 5" id="KW-0238">DNA-binding</keyword>
<dbReference type="PANTHER" id="PTHR48111">
    <property type="entry name" value="REGULATOR OF RPOS"/>
    <property type="match status" value="1"/>
</dbReference>
<proteinExistence type="predicted"/>
<dbReference type="GO" id="GO:0000976">
    <property type="term" value="F:transcription cis-regulatory region binding"/>
    <property type="evidence" value="ECO:0007669"/>
    <property type="project" value="TreeGrafter"/>
</dbReference>
<dbReference type="Pfam" id="PF00486">
    <property type="entry name" value="Trans_reg_C"/>
    <property type="match status" value="1"/>
</dbReference>
<keyword evidence="2" id="KW-0902">Two-component regulatory system</keyword>
<evidence type="ECO:0000256" key="5">
    <source>
        <dbReference type="PROSITE-ProRule" id="PRU01091"/>
    </source>
</evidence>
<dbReference type="SMART" id="SM00862">
    <property type="entry name" value="Trans_reg_C"/>
    <property type="match status" value="1"/>
</dbReference>
<evidence type="ECO:0000313" key="8">
    <source>
        <dbReference type="EMBL" id="GBR74937.1"/>
    </source>
</evidence>
<keyword evidence="9" id="KW-1185">Reference proteome</keyword>
<dbReference type="InterPro" id="IPR016032">
    <property type="entry name" value="Sig_transdc_resp-reg_C-effctor"/>
</dbReference>
<dbReference type="Gene3D" id="6.10.250.690">
    <property type="match status" value="1"/>
</dbReference>
<accession>A0A388TE83</accession>
<dbReference type="CDD" id="cd00383">
    <property type="entry name" value="trans_reg_C"/>
    <property type="match status" value="1"/>
</dbReference>
<organism evidence="8 9">
    <name type="scientific">Termititenax aidoneus</name>
    <dbReference type="NCBI Taxonomy" id="2218524"/>
    <lineage>
        <taxon>Bacteria</taxon>
        <taxon>Bacillati</taxon>
        <taxon>Candidatus Margulisiibacteriota</taxon>
        <taxon>Candidatus Termititenacia</taxon>
        <taxon>Candidatus Termititenacales</taxon>
        <taxon>Candidatus Termititenacaceae</taxon>
        <taxon>Candidatus Termititenax</taxon>
    </lineage>
</organism>
<evidence type="ECO:0000313" key="9">
    <source>
        <dbReference type="Proteomes" id="UP000269352"/>
    </source>
</evidence>
<dbReference type="SMART" id="SM00448">
    <property type="entry name" value="REC"/>
    <property type="match status" value="1"/>
</dbReference>
<sequence length="226" mass="25975">MPLIAVLDDEPDIRELLALNLKKAGFNVKEFAEPKTFWRYLNTDLPDALILDLMLPDMDGLEICKRLRGQSRTARLPVIMLTAHTEETDKIVGLELGADDYVTKPFSPKELLARVKALLRRQENPAEQKILRIGKNIVLDPEKHEVLIEGNSVELTSTEFKILQMLAEKKGVVFSRDKILDRLWGNEKAVFDRTVDVHIKHLREKMGKYAAYLKNIRGVGYKLEWQ</sequence>
<keyword evidence="1 4" id="KW-0597">Phosphoprotein</keyword>
<evidence type="ECO:0000259" key="7">
    <source>
        <dbReference type="PROSITE" id="PS51755"/>
    </source>
</evidence>
<dbReference type="SUPFAM" id="SSF52172">
    <property type="entry name" value="CheY-like"/>
    <property type="match status" value="1"/>
</dbReference>
<dbReference type="AlphaFoldDB" id="A0A388TE83"/>
<dbReference type="InterPro" id="IPR011006">
    <property type="entry name" value="CheY-like_superfamily"/>
</dbReference>
<dbReference type="InterPro" id="IPR039420">
    <property type="entry name" value="WalR-like"/>
</dbReference>
<dbReference type="PANTHER" id="PTHR48111:SF40">
    <property type="entry name" value="PHOSPHATE REGULON TRANSCRIPTIONAL REGULATORY PROTEIN PHOB"/>
    <property type="match status" value="1"/>
</dbReference>
<dbReference type="Proteomes" id="UP000269352">
    <property type="component" value="Unassembled WGS sequence"/>
</dbReference>
<feature type="DNA-binding region" description="OmpR/PhoB-type" evidence="5">
    <location>
        <begin position="128"/>
        <end position="225"/>
    </location>
</feature>
<dbReference type="Pfam" id="PF00072">
    <property type="entry name" value="Response_reg"/>
    <property type="match status" value="1"/>
</dbReference>
<feature type="modified residue" description="4-aspartylphosphate" evidence="4">
    <location>
        <position position="52"/>
    </location>
</feature>
<feature type="domain" description="OmpR/PhoB-type" evidence="7">
    <location>
        <begin position="128"/>
        <end position="225"/>
    </location>
</feature>
<reference evidence="8 9" key="1">
    <citation type="journal article" date="2019" name="ISME J.">
        <title>Genome analyses of uncultured TG2/ZB3 bacteria in 'Margulisbacteria' specifically attached to ectosymbiotic spirochetes of protists in the termite gut.</title>
        <authorList>
            <person name="Utami Y.D."/>
            <person name="Kuwahara H."/>
            <person name="Igai K."/>
            <person name="Murakami T."/>
            <person name="Sugaya K."/>
            <person name="Morikawa T."/>
            <person name="Nagura Y."/>
            <person name="Yuki M."/>
            <person name="Deevong P."/>
            <person name="Inoue T."/>
            <person name="Kihara K."/>
            <person name="Lo N."/>
            <person name="Yamada A."/>
            <person name="Ohkuma M."/>
            <person name="Hongoh Y."/>
        </authorList>
    </citation>
    <scope>NUCLEOTIDE SEQUENCE [LARGE SCALE GENOMIC DNA]</scope>
    <source>
        <strain evidence="8">NkOx7-01</strain>
    </source>
</reference>
<dbReference type="InterPro" id="IPR001867">
    <property type="entry name" value="OmpR/PhoB-type_DNA-bd"/>
</dbReference>
<dbReference type="Gene3D" id="3.40.50.2300">
    <property type="match status" value="1"/>
</dbReference>
<dbReference type="PROSITE" id="PS51755">
    <property type="entry name" value="OMPR_PHOB"/>
    <property type="match status" value="1"/>
</dbReference>
<comment type="caution">
    <text evidence="8">The sequence shown here is derived from an EMBL/GenBank/DDBJ whole genome shotgun (WGS) entry which is preliminary data.</text>
</comment>
<dbReference type="FunFam" id="1.10.10.10:FF:000018">
    <property type="entry name" value="DNA-binding response regulator ResD"/>
    <property type="match status" value="1"/>
</dbReference>
<evidence type="ECO:0000256" key="2">
    <source>
        <dbReference type="ARBA" id="ARBA00023012"/>
    </source>
</evidence>
<gene>
    <name evidence="8" type="primary">phoB</name>
    <name evidence="8" type="ORF">NO1_2024</name>
</gene>
<feature type="domain" description="Response regulatory" evidence="6">
    <location>
        <begin position="3"/>
        <end position="119"/>
    </location>
</feature>
<dbReference type="InterPro" id="IPR001789">
    <property type="entry name" value="Sig_transdc_resp-reg_receiver"/>
</dbReference>
<dbReference type="GO" id="GO:0032993">
    <property type="term" value="C:protein-DNA complex"/>
    <property type="evidence" value="ECO:0007669"/>
    <property type="project" value="TreeGrafter"/>
</dbReference>
<evidence type="ECO:0000256" key="3">
    <source>
        <dbReference type="ARBA" id="ARBA00023125"/>
    </source>
</evidence>
<protein>
    <submittedName>
        <fullName evidence="8">Phosphate regulon transcriptional regulatory protein PhoB</fullName>
    </submittedName>
</protein>
<dbReference type="GO" id="GO:0000156">
    <property type="term" value="F:phosphorelay response regulator activity"/>
    <property type="evidence" value="ECO:0007669"/>
    <property type="project" value="TreeGrafter"/>
</dbReference>
<dbReference type="EMBL" id="BGZN01000109">
    <property type="protein sequence ID" value="GBR74937.1"/>
    <property type="molecule type" value="Genomic_DNA"/>
</dbReference>
<dbReference type="Gene3D" id="1.10.10.10">
    <property type="entry name" value="Winged helix-like DNA-binding domain superfamily/Winged helix DNA-binding domain"/>
    <property type="match status" value="1"/>
</dbReference>
<dbReference type="GO" id="GO:0005829">
    <property type="term" value="C:cytosol"/>
    <property type="evidence" value="ECO:0007669"/>
    <property type="project" value="TreeGrafter"/>
</dbReference>
<dbReference type="GO" id="GO:0006355">
    <property type="term" value="P:regulation of DNA-templated transcription"/>
    <property type="evidence" value="ECO:0007669"/>
    <property type="project" value="InterPro"/>
</dbReference>
<name>A0A388TE83_TERA1</name>